<reference evidence="4" key="1">
    <citation type="submission" date="2022-12" db="EMBL/GenBank/DDBJ databases">
        <title>Reference genome sequencing for broad-spectrum identification of bacterial and archaeal isolates by mass spectrometry.</title>
        <authorList>
            <person name="Sekiguchi Y."/>
            <person name="Tourlousse D.M."/>
        </authorList>
    </citation>
    <scope>NUCLEOTIDE SEQUENCE</scope>
    <source>
        <strain evidence="4">ASRB1</strain>
    </source>
</reference>
<gene>
    <name evidence="4" type="ORF">DAMNIGENAA_09550</name>
</gene>
<evidence type="ECO:0000313" key="4">
    <source>
        <dbReference type="EMBL" id="GLI33522.1"/>
    </source>
</evidence>
<dbReference type="SMART" id="SM00271">
    <property type="entry name" value="DnaJ"/>
    <property type="match status" value="1"/>
</dbReference>
<keyword evidence="2" id="KW-0812">Transmembrane</keyword>
<evidence type="ECO:0000256" key="1">
    <source>
        <dbReference type="SAM" id="MobiDB-lite"/>
    </source>
</evidence>
<dbReference type="EMBL" id="BSDR01000001">
    <property type="protein sequence ID" value="GLI33522.1"/>
    <property type="molecule type" value="Genomic_DNA"/>
</dbReference>
<organism evidence="4 5">
    <name type="scientific">Desulforhabdus amnigena</name>
    <dbReference type="NCBI Taxonomy" id="40218"/>
    <lineage>
        <taxon>Bacteria</taxon>
        <taxon>Pseudomonadati</taxon>
        <taxon>Thermodesulfobacteriota</taxon>
        <taxon>Syntrophobacteria</taxon>
        <taxon>Syntrophobacterales</taxon>
        <taxon>Syntrophobacteraceae</taxon>
        <taxon>Desulforhabdus</taxon>
    </lineage>
</organism>
<comment type="caution">
    <text evidence="4">The sequence shown here is derived from an EMBL/GenBank/DDBJ whole genome shotgun (WGS) entry which is preliminary data.</text>
</comment>
<name>A0A9W6D3H9_9BACT</name>
<dbReference type="PANTHER" id="PTHR24074">
    <property type="entry name" value="CO-CHAPERONE PROTEIN DJLA"/>
    <property type="match status" value="1"/>
</dbReference>
<evidence type="ECO:0000259" key="3">
    <source>
        <dbReference type="PROSITE" id="PS50076"/>
    </source>
</evidence>
<dbReference type="CDD" id="cd06257">
    <property type="entry name" value="DnaJ"/>
    <property type="match status" value="1"/>
</dbReference>
<keyword evidence="2" id="KW-0472">Membrane</keyword>
<dbReference type="PROSITE" id="PS50076">
    <property type="entry name" value="DNAJ_2"/>
    <property type="match status" value="1"/>
</dbReference>
<dbReference type="PRINTS" id="PR00625">
    <property type="entry name" value="JDOMAIN"/>
</dbReference>
<feature type="region of interest" description="Disordered" evidence="1">
    <location>
        <begin position="80"/>
        <end position="104"/>
    </location>
</feature>
<accession>A0A9W6D3H9</accession>
<keyword evidence="5" id="KW-1185">Reference proteome</keyword>
<dbReference type="InterPro" id="IPR050817">
    <property type="entry name" value="DjlA_DnaK_co-chaperone"/>
</dbReference>
<dbReference type="InterPro" id="IPR036869">
    <property type="entry name" value="J_dom_sf"/>
</dbReference>
<dbReference type="Pfam" id="PF00226">
    <property type="entry name" value="DnaJ"/>
    <property type="match status" value="1"/>
</dbReference>
<feature type="domain" description="J" evidence="3">
    <location>
        <begin position="11"/>
        <end position="92"/>
    </location>
</feature>
<dbReference type="SUPFAM" id="SSF46565">
    <property type="entry name" value="Chaperone J-domain"/>
    <property type="match status" value="1"/>
</dbReference>
<feature type="compositionally biased region" description="Basic and acidic residues" evidence="1">
    <location>
        <begin position="80"/>
        <end position="100"/>
    </location>
</feature>
<dbReference type="RefSeq" id="WP_281792560.1">
    <property type="nucleotide sequence ID" value="NZ_BSDR01000001.1"/>
</dbReference>
<keyword evidence="2" id="KW-1133">Transmembrane helix</keyword>
<evidence type="ECO:0000313" key="5">
    <source>
        <dbReference type="Proteomes" id="UP001144372"/>
    </source>
</evidence>
<evidence type="ECO:0000256" key="2">
    <source>
        <dbReference type="SAM" id="Phobius"/>
    </source>
</evidence>
<dbReference type="AlphaFoldDB" id="A0A9W6D3H9"/>
<protein>
    <recommendedName>
        <fullName evidence="3">J domain-containing protein</fullName>
    </recommendedName>
</protein>
<proteinExistence type="predicted"/>
<dbReference type="InterPro" id="IPR001623">
    <property type="entry name" value="DnaJ_domain"/>
</dbReference>
<sequence>MPSNPKHSPSSDYDMLQLGPGATLTELKRAYRNLAKQWHPDRFQHLSSWEQRAAEERFKEITSAYHRILAGWKDPDLEAAEREKKRTETKTGKRPVHNDRPFAVPPERPRTRPFAFGHFSVFFGRLKSLLGEFERYPFRWHILLVGGAILALFFLFNVLWWSAEKRALFHDKGMAKPERVADRRPEPFRSEESVSLLQDKAKGVPPALLESSTPPPAPPMDPNPSFFTLGSSREEVRQVQGIPHKVKGNTWSYGLSEIQFRDGRVARYNNFDGSLRVRLVPSGPLENSPLVITLGSTKDDVIRALGTPTRVMGNRWYYGFSEIRFKEDRLIGFDNFFEHVSIRLNPSGSHGPAVQKQFFTVGSTRDEVLAVQGTPTSIQGSIWFYRSSHIQFRDEKVQSVFDAEGNLRFVAPEGASSE</sequence>
<dbReference type="Proteomes" id="UP001144372">
    <property type="component" value="Unassembled WGS sequence"/>
</dbReference>
<dbReference type="Gene3D" id="1.10.287.110">
    <property type="entry name" value="DnaJ domain"/>
    <property type="match status" value="1"/>
</dbReference>
<feature type="transmembrane region" description="Helical" evidence="2">
    <location>
        <begin position="142"/>
        <end position="163"/>
    </location>
</feature>